<evidence type="ECO:0000256" key="2">
    <source>
        <dbReference type="ARBA" id="ARBA00006375"/>
    </source>
</evidence>
<dbReference type="InterPro" id="IPR023395">
    <property type="entry name" value="MCP_dom_sf"/>
</dbReference>
<dbReference type="Pfam" id="PF00153">
    <property type="entry name" value="Mito_carr"/>
    <property type="match status" value="2"/>
</dbReference>
<dbReference type="EMBL" id="MPUH01000138">
    <property type="protein sequence ID" value="OMJ88935.1"/>
    <property type="molecule type" value="Genomic_DNA"/>
</dbReference>
<evidence type="ECO:0008006" key="13">
    <source>
        <dbReference type="Google" id="ProtNLM"/>
    </source>
</evidence>
<dbReference type="InterPro" id="IPR002067">
    <property type="entry name" value="MCP"/>
</dbReference>
<evidence type="ECO:0000256" key="5">
    <source>
        <dbReference type="ARBA" id="ARBA00022737"/>
    </source>
</evidence>
<keyword evidence="4 8" id="KW-0812">Transmembrane</keyword>
<evidence type="ECO:0000256" key="1">
    <source>
        <dbReference type="ARBA" id="ARBA00004141"/>
    </source>
</evidence>
<feature type="transmembrane region" description="Helical" evidence="10">
    <location>
        <begin position="175"/>
        <end position="193"/>
    </location>
</feature>
<evidence type="ECO:0000313" key="12">
    <source>
        <dbReference type="Proteomes" id="UP000187209"/>
    </source>
</evidence>
<organism evidence="11 12">
    <name type="scientific">Stentor coeruleus</name>
    <dbReference type="NCBI Taxonomy" id="5963"/>
    <lineage>
        <taxon>Eukaryota</taxon>
        <taxon>Sar</taxon>
        <taxon>Alveolata</taxon>
        <taxon>Ciliophora</taxon>
        <taxon>Postciliodesmatophora</taxon>
        <taxon>Heterotrichea</taxon>
        <taxon>Heterotrichida</taxon>
        <taxon>Stentoridae</taxon>
        <taxon>Stentor</taxon>
    </lineage>
</organism>
<keyword evidence="5" id="KW-0677">Repeat</keyword>
<comment type="caution">
    <text evidence="11">The sequence shown here is derived from an EMBL/GenBank/DDBJ whole genome shotgun (WGS) entry which is preliminary data.</text>
</comment>
<reference evidence="11 12" key="1">
    <citation type="submission" date="2016-11" db="EMBL/GenBank/DDBJ databases">
        <title>The macronuclear genome of Stentor coeruleus: a giant cell with tiny introns.</title>
        <authorList>
            <person name="Slabodnick M."/>
            <person name="Ruby J.G."/>
            <person name="Reiff S.B."/>
            <person name="Swart E.C."/>
            <person name="Gosai S."/>
            <person name="Prabakaran S."/>
            <person name="Witkowska E."/>
            <person name="Larue G.E."/>
            <person name="Fisher S."/>
            <person name="Freeman R.M."/>
            <person name="Gunawardena J."/>
            <person name="Chu W."/>
            <person name="Stover N.A."/>
            <person name="Gregory B.D."/>
            <person name="Nowacki M."/>
            <person name="Derisi J."/>
            <person name="Roy S.W."/>
            <person name="Marshall W.F."/>
            <person name="Sood P."/>
        </authorList>
    </citation>
    <scope>NUCLEOTIDE SEQUENCE [LARGE SCALE GENOMIC DNA]</scope>
    <source>
        <strain evidence="11">WM001</strain>
    </source>
</reference>
<keyword evidence="7 8" id="KW-0472">Membrane</keyword>
<feature type="transmembrane region" description="Helical" evidence="10">
    <location>
        <begin position="48"/>
        <end position="70"/>
    </location>
</feature>
<evidence type="ECO:0000256" key="10">
    <source>
        <dbReference type="SAM" id="Phobius"/>
    </source>
</evidence>
<evidence type="ECO:0000256" key="7">
    <source>
        <dbReference type="ARBA" id="ARBA00023136"/>
    </source>
</evidence>
<feature type="transmembrane region" description="Helical" evidence="10">
    <location>
        <begin position="230"/>
        <end position="252"/>
    </location>
</feature>
<accession>A0A1R2CJ04</accession>
<protein>
    <recommendedName>
        <fullName evidence="13">Mitochondrial carrier protein</fullName>
    </recommendedName>
</protein>
<evidence type="ECO:0000256" key="4">
    <source>
        <dbReference type="ARBA" id="ARBA00022692"/>
    </source>
</evidence>
<dbReference type="PROSITE" id="PS50920">
    <property type="entry name" value="SOLCAR"/>
    <property type="match status" value="2"/>
</dbReference>
<dbReference type="PRINTS" id="PR00926">
    <property type="entry name" value="MITOCARRIER"/>
</dbReference>
<evidence type="ECO:0000313" key="11">
    <source>
        <dbReference type="EMBL" id="OMJ88935.1"/>
    </source>
</evidence>
<proteinExistence type="inferred from homology"/>
<dbReference type="AlphaFoldDB" id="A0A1R2CJ04"/>
<keyword evidence="6 10" id="KW-1133">Transmembrane helix</keyword>
<feature type="repeat" description="Solcar" evidence="8">
    <location>
        <begin position="83"/>
        <end position="165"/>
    </location>
</feature>
<comment type="similarity">
    <text evidence="2 9">Belongs to the mitochondrial carrier (TC 2.A.29) family.</text>
</comment>
<dbReference type="OrthoDB" id="276989at2759"/>
<evidence type="ECO:0000256" key="9">
    <source>
        <dbReference type="RuleBase" id="RU000488"/>
    </source>
</evidence>
<gene>
    <name evidence="11" type="ORF">SteCoe_9044</name>
</gene>
<dbReference type="InterPro" id="IPR018108">
    <property type="entry name" value="MCP_transmembrane"/>
</dbReference>
<sequence length="263" mass="29651">MEKSHSFYPSFLSGGLAGAAIDLTLHPLDYIKTRQHRDQKLDIKARAFYKGLSAALLSSFPCAATFWGCYMGSKQYMLSKDYSLAKVETFSSVNASFACCIVRNPFERVKQLAQIGDNIKIRKTINLILKEEGAKGFYKGFSALCAREIPFDTIQMLIFQTLNYTDLMDFGNMNYFLYGGIAGGITAYVTSPIDVVKTRMMTNASQYQSFLQTFVIIYKNEGIKAFWKGWIARVVYISLGGMLYFGVFNTAFKSFSHKTTIKL</sequence>
<dbReference type="SUPFAM" id="SSF103506">
    <property type="entry name" value="Mitochondrial carrier"/>
    <property type="match status" value="1"/>
</dbReference>
<dbReference type="GO" id="GO:0055085">
    <property type="term" value="P:transmembrane transport"/>
    <property type="evidence" value="ECO:0007669"/>
    <property type="project" value="InterPro"/>
</dbReference>
<dbReference type="Gene3D" id="1.50.40.10">
    <property type="entry name" value="Mitochondrial carrier domain"/>
    <property type="match status" value="1"/>
</dbReference>
<feature type="repeat" description="Solcar" evidence="8">
    <location>
        <begin position="170"/>
        <end position="254"/>
    </location>
</feature>
<keyword evidence="3 9" id="KW-0813">Transport</keyword>
<evidence type="ECO:0000256" key="8">
    <source>
        <dbReference type="PROSITE-ProRule" id="PRU00282"/>
    </source>
</evidence>
<dbReference type="GO" id="GO:0016020">
    <property type="term" value="C:membrane"/>
    <property type="evidence" value="ECO:0007669"/>
    <property type="project" value="UniProtKB-SubCell"/>
</dbReference>
<comment type="subcellular location">
    <subcellularLocation>
        <location evidence="1">Membrane</location>
        <topology evidence="1">Multi-pass membrane protein</topology>
    </subcellularLocation>
</comment>
<evidence type="ECO:0000256" key="6">
    <source>
        <dbReference type="ARBA" id="ARBA00022989"/>
    </source>
</evidence>
<keyword evidence="12" id="KW-1185">Reference proteome</keyword>
<dbReference type="PANTHER" id="PTHR45667">
    <property type="entry name" value="S-ADENOSYLMETHIONINE MITOCHONDRIAL CARRIER PROTEIN"/>
    <property type="match status" value="1"/>
</dbReference>
<name>A0A1R2CJ04_9CILI</name>
<dbReference type="Proteomes" id="UP000187209">
    <property type="component" value="Unassembled WGS sequence"/>
</dbReference>
<evidence type="ECO:0000256" key="3">
    <source>
        <dbReference type="ARBA" id="ARBA00022448"/>
    </source>
</evidence>